<dbReference type="GO" id="GO:0006412">
    <property type="term" value="P:translation"/>
    <property type="evidence" value="ECO:0007669"/>
    <property type="project" value="UniProtKB-UniRule"/>
</dbReference>
<name>A0A7C5USR8_UNCC3</name>
<comment type="subunit">
    <text evidence="4">Part of the 50S ribosomal subunit.</text>
</comment>
<dbReference type="SUPFAM" id="SSF52161">
    <property type="entry name" value="Ribosomal protein L13"/>
    <property type="match status" value="1"/>
</dbReference>
<dbReference type="HAMAP" id="MF_01366">
    <property type="entry name" value="Ribosomal_uL13"/>
    <property type="match status" value="1"/>
</dbReference>
<evidence type="ECO:0000256" key="3">
    <source>
        <dbReference type="ARBA" id="ARBA00023274"/>
    </source>
</evidence>
<evidence type="ECO:0000313" key="5">
    <source>
        <dbReference type="EMBL" id="HHR92289.1"/>
    </source>
</evidence>
<dbReference type="PIRSF" id="PIRSF002181">
    <property type="entry name" value="Ribosomal_L13"/>
    <property type="match status" value="1"/>
</dbReference>
<keyword evidence="2 4" id="KW-0689">Ribosomal protein</keyword>
<dbReference type="InterPro" id="IPR005823">
    <property type="entry name" value="Ribosomal_uL13_bac-type"/>
</dbReference>
<dbReference type="PANTHER" id="PTHR11545:SF2">
    <property type="entry name" value="LARGE RIBOSOMAL SUBUNIT PROTEIN UL13M"/>
    <property type="match status" value="1"/>
</dbReference>
<comment type="similarity">
    <text evidence="1 4">Belongs to the universal ribosomal protein uL13 family.</text>
</comment>
<dbReference type="GO" id="GO:0022625">
    <property type="term" value="C:cytosolic large ribosomal subunit"/>
    <property type="evidence" value="ECO:0007669"/>
    <property type="project" value="TreeGrafter"/>
</dbReference>
<dbReference type="Gene3D" id="3.90.1180.10">
    <property type="entry name" value="Ribosomal protein L13"/>
    <property type="match status" value="1"/>
</dbReference>
<sequence>MFKTTWPKKENIKREWWIVDASKYPLGRMASKIVSLLTGKYKPYYEPSVEMGDHVIVINASKVKVTGEKKEKKIYYWHTPYPGGLKQMKMSEMIKMNPEKIITLAVKRMLPKNKLRDKWLSRLKVYPGENHPYTSQKPKIVKFEND</sequence>
<evidence type="ECO:0000256" key="2">
    <source>
        <dbReference type="ARBA" id="ARBA00022980"/>
    </source>
</evidence>
<dbReference type="Pfam" id="PF00572">
    <property type="entry name" value="Ribosomal_L13"/>
    <property type="match status" value="1"/>
</dbReference>
<gene>
    <name evidence="4" type="primary">rplM</name>
    <name evidence="5" type="ORF">ENL96_02140</name>
</gene>
<proteinExistence type="inferred from homology"/>
<protein>
    <recommendedName>
        <fullName evidence="4">Large ribosomal subunit protein uL13</fullName>
    </recommendedName>
</protein>
<dbReference type="GO" id="GO:0003729">
    <property type="term" value="F:mRNA binding"/>
    <property type="evidence" value="ECO:0007669"/>
    <property type="project" value="TreeGrafter"/>
</dbReference>
<dbReference type="AlphaFoldDB" id="A0A7C5USR8"/>
<dbReference type="PANTHER" id="PTHR11545">
    <property type="entry name" value="RIBOSOMAL PROTEIN L13"/>
    <property type="match status" value="1"/>
</dbReference>
<dbReference type="GO" id="GO:0003735">
    <property type="term" value="F:structural constituent of ribosome"/>
    <property type="evidence" value="ECO:0007669"/>
    <property type="project" value="InterPro"/>
</dbReference>
<dbReference type="GO" id="GO:0017148">
    <property type="term" value="P:negative regulation of translation"/>
    <property type="evidence" value="ECO:0007669"/>
    <property type="project" value="TreeGrafter"/>
</dbReference>
<organism evidence="5">
    <name type="scientific">candidate division CPR3 bacterium</name>
    <dbReference type="NCBI Taxonomy" id="2268181"/>
    <lineage>
        <taxon>Bacteria</taxon>
        <taxon>Bacteria division CPR3</taxon>
    </lineage>
</organism>
<comment type="function">
    <text evidence="4">This protein is one of the early assembly proteins of the 50S ribosomal subunit, although it is not seen to bind rRNA by itself. It is important during the early stages of 50S assembly.</text>
</comment>
<dbReference type="NCBIfam" id="TIGR01066">
    <property type="entry name" value="rplM_bact"/>
    <property type="match status" value="1"/>
</dbReference>
<evidence type="ECO:0000256" key="4">
    <source>
        <dbReference type="HAMAP-Rule" id="MF_01366"/>
    </source>
</evidence>
<dbReference type="InterPro" id="IPR005822">
    <property type="entry name" value="Ribosomal_uL13"/>
</dbReference>
<comment type="caution">
    <text evidence="5">The sequence shown here is derived from an EMBL/GenBank/DDBJ whole genome shotgun (WGS) entry which is preliminary data.</text>
</comment>
<keyword evidence="3 4" id="KW-0687">Ribonucleoprotein</keyword>
<accession>A0A7C5USR8</accession>
<dbReference type="InterPro" id="IPR036899">
    <property type="entry name" value="Ribosomal_uL13_sf"/>
</dbReference>
<reference evidence="5" key="1">
    <citation type="journal article" date="2020" name="mSystems">
        <title>Genome- and Community-Level Interaction Insights into Carbon Utilization and Element Cycling Functions of Hydrothermarchaeota in Hydrothermal Sediment.</title>
        <authorList>
            <person name="Zhou Z."/>
            <person name="Liu Y."/>
            <person name="Xu W."/>
            <person name="Pan J."/>
            <person name="Luo Z.H."/>
            <person name="Li M."/>
        </authorList>
    </citation>
    <scope>NUCLEOTIDE SEQUENCE [LARGE SCALE GENOMIC DNA]</scope>
    <source>
        <strain evidence="5">SpSt-1042</strain>
    </source>
</reference>
<evidence type="ECO:0000256" key="1">
    <source>
        <dbReference type="ARBA" id="ARBA00006227"/>
    </source>
</evidence>
<dbReference type="CDD" id="cd00392">
    <property type="entry name" value="Ribosomal_L13"/>
    <property type="match status" value="1"/>
</dbReference>
<dbReference type="EMBL" id="DRVY01000061">
    <property type="protein sequence ID" value="HHR92289.1"/>
    <property type="molecule type" value="Genomic_DNA"/>
</dbReference>